<reference evidence="1" key="1">
    <citation type="submission" date="2014-09" db="EMBL/GenBank/DDBJ databases">
        <authorList>
            <person name="Magalhaes I.L.F."/>
            <person name="Oliveira U."/>
            <person name="Santos F.R."/>
            <person name="Vidigal T.H.D.A."/>
            <person name="Brescovit A.D."/>
            <person name="Santos A.J."/>
        </authorList>
    </citation>
    <scope>NUCLEOTIDE SEQUENCE</scope>
    <source>
        <tissue evidence="1">Shoot tissue taken approximately 20 cm above the soil surface</tissue>
    </source>
</reference>
<evidence type="ECO:0000313" key="1">
    <source>
        <dbReference type="EMBL" id="JAD41850.1"/>
    </source>
</evidence>
<proteinExistence type="predicted"/>
<dbReference type="PANTHER" id="PTHR12196">
    <property type="entry name" value="DOMAIN OF UNKNOWN FUNCTION 71 DUF71 -CONTAINING PROTEIN"/>
    <property type="match status" value="1"/>
</dbReference>
<accession>A0A0A8ZYL8</accession>
<dbReference type="GO" id="GO:0017183">
    <property type="term" value="P:protein histidyl modification to diphthamide"/>
    <property type="evidence" value="ECO:0007669"/>
    <property type="project" value="TreeGrafter"/>
</dbReference>
<name>A0A0A8ZYL8_ARUDO</name>
<dbReference type="InterPro" id="IPR030662">
    <property type="entry name" value="DPH6/MJ0570"/>
</dbReference>
<protein>
    <submittedName>
        <fullName evidence="1">Uncharacterized protein</fullName>
    </submittedName>
</protein>
<sequence length="102" mass="11379">MKEFGLANEVYVSFITEKKCYLGVPSRSTIELPLVQVGLGKAYVEVLVSNELVKRVLHVQSISCWAPSCIGPYSQVQDTLIDDVTNSCFKLFAFLQLCICSR</sequence>
<dbReference type="PANTHER" id="PTHR12196:SF2">
    <property type="entry name" value="DIPHTHINE--AMMONIA LIGASE"/>
    <property type="match status" value="1"/>
</dbReference>
<reference evidence="1" key="2">
    <citation type="journal article" date="2015" name="Data Brief">
        <title>Shoot transcriptome of the giant reed, Arundo donax.</title>
        <authorList>
            <person name="Barrero R.A."/>
            <person name="Guerrero F.D."/>
            <person name="Moolhuijzen P."/>
            <person name="Goolsby J.A."/>
            <person name="Tidwell J."/>
            <person name="Bellgard S.E."/>
            <person name="Bellgard M.I."/>
        </authorList>
    </citation>
    <scope>NUCLEOTIDE SEQUENCE</scope>
    <source>
        <tissue evidence="1">Shoot tissue taken approximately 20 cm above the soil surface</tissue>
    </source>
</reference>
<dbReference type="GO" id="GO:0017178">
    <property type="term" value="F:diphthine-ammonia ligase activity"/>
    <property type="evidence" value="ECO:0007669"/>
    <property type="project" value="TreeGrafter"/>
</dbReference>
<dbReference type="AlphaFoldDB" id="A0A0A8ZYL8"/>
<dbReference type="EMBL" id="GBRH01256045">
    <property type="protein sequence ID" value="JAD41850.1"/>
    <property type="molecule type" value="Transcribed_RNA"/>
</dbReference>
<organism evidence="1">
    <name type="scientific">Arundo donax</name>
    <name type="common">Giant reed</name>
    <name type="synonym">Donax arundinaceus</name>
    <dbReference type="NCBI Taxonomy" id="35708"/>
    <lineage>
        <taxon>Eukaryota</taxon>
        <taxon>Viridiplantae</taxon>
        <taxon>Streptophyta</taxon>
        <taxon>Embryophyta</taxon>
        <taxon>Tracheophyta</taxon>
        <taxon>Spermatophyta</taxon>
        <taxon>Magnoliopsida</taxon>
        <taxon>Liliopsida</taxon>
        <taxon>Poales</taxon>
        <taxon>Poaceae</taxon>
        <taxon>PACMAD clade</taxon>
        <taxon>Arundinoideae</taxon>
        <taxon>Arundineae</taxon>
        <taxon>Arundo</taxon>
    </lineage>
</organism>